<dbReference type="EMBL" id="CM029039">
    <property type="protein sequence ID" value="KAG2641955.1"/>
    <property type="molecule type" value="Genomic_DNA"/>
</dbReference>
<gene>
    <name evidence="3" type="ORF">PVAP13_2KG220734</name>
</gene>
<sequence length="99" mass="10634">MPLPQSRKMERNEKEKPRRIVGVAVAAGAVAVAAGAFFFMLSRIGDDGAEVQDQTAGRTMKGPGTGGERMSRAKFKADTKKFFKTSRSKGPKAAVDAFK</sequence>
<keyword evidence="2" id="KW-0472">Membrane</keyword>
<comment type="caution">
    <text evidence="3">The sequence shown here is derived from an EMBL/GenBank/DDBJ whole genome shotgun (WGS) entry which is preliminary data.</text>
</comment>
<evidence type="ECO:0000313" key="3">
    <source>
        <dbReference type="EMBL" id="KAG2641955.1"/>
    </source>
</evidence>
<reference evidence="3" key="1">
    <citation type="submission" date="2020-05" db="EMBL/GenBank/DDBJ databases">
        <title>WGS assembly of Panicum virgatum.</title>
        <authorList>
            <person name="Lovell J.T."/>
            <person name="Jenkins J."/>
            <person name="Shu S."/>
            <person name="Juenger T.E."/>
            <person name="Schmutz J."/>
        </authorList>
    </citation>
    <scope>NUCLEOTIDE SEQUENCE</scope>
    <source>
        <strain evidence="3">AP13</strain>
    </source>
</reference>
<evidence type="ECO:0000256" key="1">
    <source>
        <dbReference type="SAM" id="MobiDB-lite"/>
    </source>
</evidence>
<accession>A0A8T0W3I9</accession>
<keyword evidence="2" id="KW-1133">Transmembrane helix</keyword>
<evidence type="ECO:0000313" key="4">
    <source>
        <dbReference type="Proteomes" id="UP000823388"/>
    </source>
</evidence>
<organism evidence="3 4">
    <name type="scientific">Panicum virgatum</name>
    <name type="common">Blackwell switchgrass</name>
    <dbReference type="NCBI Taxonomy" id="38727"/>
    <lineage>
        <taxon>Eukaryota</taxon>
        <taxon>Viridiplantae</taxon>
        <taxon>Streptophyta</taxon>
        <taxon>Embryophyta</taxon>
        <taxon>Tracheophyta</taxon>
        <taxon>Spermatophyta</taxon>
        <taxon>Magnoliopsida</taxon>
        <taxon>Liliopsida</taxon>
        <taxon>Poales</taxon>
        <taxon>Poaceae</taxon>
        <taxon>PACMAD clade</taxon>
        <taxon>Panicoideae</taxon>
        <taxon>Panicodae</taxon>
        <taxon>Paniceae</taxon>
        <taxon>Panicinae</taxon>
        <taxon>Panicum</taxon>
        <taxon>Panicum sect. Hiantes</taxon>
    </lineage>
</organism>
<feature type="transmembrane region" description="Helical" evidence="2">
    <location>
        <begin position="20"/>
        <end position="41"/>
    </location>
</feature>
<protein>
    <submittedName>
        <fullName evidence="3">Uncharacterized protein</fullName>
    </submittedName>
</protein>
<feature type="region of interest" description="Disordered" evidence="1">
    <location>
        <begin position="52"/>
        <end position="72"/>
    </location>
</feature>
<proteinExistence type="predicted"/>
<dbReference type="Proteomes" id="UP000823388">
    <property type="component" value="Chromosome 2K"/>
</dbReference>
<evidence type="ECO:0000256" key="2">
    <source>
        <dbReference type="SAM" id="Phobius"/>
    </source>
</evidence>
<keyword evidence="2" id="KW-0812">Transmembrane</keyword>
<name>A0A8T0W3I9_PANVG</name>
<dbReference type="AlphaFoldDB" id="A0A8T0W3I9"/>
<keyword evidence="4" id="KW-1185">Reference proteome</keyword>